<dbReference type="Pfam" id="PF13843">
    <property type="entry name" value="DDE_Tnp_1_7"/>
    <property type="match status" value="1"/>
</dbReference>
<accession>A0AA86UEN6</accession>
<dbReference type="PANTHER" id="PTHR47272:SF1">
    <property type="entry name" value="PIGGYBAC TRANSPOSABLE ELEMENT-DERIVED PROTEIN 3-LIKE"/>
    <property type="match status" value="1"/>
</dbReference>
<dbReference type="PANTHER" id="PTHR47272">
    <property type="entry name" value="DDE_TNP_1_7 DOMAIN-CONTAINING PROTEIN"/>
    <property type="match status" value="1"/>
</dbReference>
<comment type="caution">
    <text evidence="2">The sequence shown here is derived from an EMBL/GenBank/DDBJ whole genome shotgun (WGS) entry which is preliminary data.</text>
</comment>
<evidence type="ECO:0000313" key="3">
    <source>
        <dbReference type="EMBL" id="CAL5990375.1"/>
    </source>
</evidence>
<evidence type="ECO:0000313" key="2">
    <source>
        <dbReference type="EMBL" id="CAI9938173.1"/>
    </source>
</evidence>
<dbReference type="EMBL" id="CAXDID020000025">
    <property type="protein sequence ID" value="CAL5990375.1"/>
    <property type="molecule type" value="Genomic_DNA"/>
</dbReference>
<dbReference type="InterPro" id="IPR029526">
    <property type="entry name" value="PGBD"/>
</dbReference>
<reference evidence="2" key="1">
    <citation type="submission" date="2023-06" db="EMBL/GenBank/DDBJ databases">
        <authorList>
            <person name="Kurt Z."/>
        </authorList>
    </citation>
    <scope>NUCLEOTIDE SEQUENCE</scope>
</reference>
<keyword evidence="4" id="KW-1185">Reference proteome</keyword>
<organism evidence="2">
    <name type="scientific">Hexamita inflata</name>
    <dbReference type="NCBI Taxonomy" id="28002"/>
    <lineage>
        <taxon>Eukaryota</taxon>
        <taxon>Metamonada</taxon>
        <taxon>Diplomonadida</taxon>
        <taxon>Hexamitidae</taxon>
        <taxon>Hexamitinae</taxon>
        <taxon>Hexamita</taxon>
    </lineage>
</organism>
<evidence type="ECO:0000313" key="4">
    <source>
        <dbReference type="Proteomes" id="UP001642409"/>
    </source>
</evidence>
<proteinExistence type="predicted"/>
<protein>
    <submittedName>
        <fullName evidence="2">Transposase IS4</fullName>
    </submittedName>
    <submittedName>
        <fullName evidence="3">Transposase_IS4</fullName>
    </submittedName>
</protein>
<dbReference type="EMBL" id="CATOUU010000654">
    <property type="protein sequence ID" value="CAI9938173.1"/>
    <property type="molecule type" value="Genomic_DNA"/>
</dbReference>
<evidence type="ECO:0000259" key="1">
    <source>
        <dbReference type="Pfam" id="PF13843"/>
    </source>
</evidence>
<reference evidence="3 4" key="2">
    <citation type="submission" date="2024-07" db="EMBL/GenBank/DDBJ databases">
        <authorList>
            <person name="Akdeniz Z."/>
        </authorList>
    </citation>
    <scope>NUCLEOTIDE SEQUENCE [LARGE SCALE GENOMIC DNA]</scope>
</reference>
<gene>
    <name evidence="3" type="ORF">HINF_LOCUS11311</name>
    <name evidence="2" type="ORF">HINF_LOCUS25818</name>
</gene>
<name>A0AA86UEN6_9EUKA</name>
<sequence length="334" mass="38718">MIILYQVDLVQKFQHIQALLIQYTQLRQLYHNNYHRIVCSQAILENQQSLLITSRVFVSPLGTVYEAAYKSIDNIKLVNVSTQALTSIPLFAGLAGLYYKKNILPANLISYSSITRFLPKETKVRNSVSRVQDFMLQLQSKFRDIYTKYPDYFLGKNLVIDEQLIKFAGRIFFLQYNPAKPAKRGILVRACVDTFTNFILSMDLYAASQTVPKGETKTLDVIKRLIDFPKQPNCTLFCDNYYGTIDVVEYIKSIGLEYVGTFRPSRLGKELSQNLEKLQLNQVVQYPVFKEVKLKKTTKEKLKVVTNQQQAQLKDQQQKHINTIMYIQKQVRIK</sequence>
<dbReference type="AlphaFoldDB" id="A0AA86UEN6"/>
<dbReference type="Proteomes" id="UP001642409">
    <property type="component" value="Unassembled WGS sequence"/>
</dbReference>
<feature type="domain" description="PiggyBac transposable element-derived protein" evidence="1">
    <location>
        <begin position="127"/>
        <end position="326"/>
    </location>
</feature>